<dbReference type="GO" id="GO:0005634">
    <property type="term" value="C:nucleus"/>
    <property type="evidence" value="ECO:0007669"/>
    <property type="project" value="TreeGrafter"/>
</dbReference>
<dbReference type="InParanoid" id="A0A165G7I5"/>
<evidence type="ECO:0000256" key="2">
    <source>
        <dbReference type="ARBA" id="ARBA00009540"/>
    </source>
</evidence>
<feature type="region of interest" description="Disordered" evidence="6">
    <location>
        <begin position="1"/>
        <end position="79"/>
    </location>
</feature>
<evidence type="ECO:0000256" key="4">
    <source>
        <dbReference type="ARBA" id="ARBA00037112"/>
    </source>
</evidence>
<dbReference type="FunCoup" id="A0A165G7I5">
    <property type="interactions" value="11"/>
</dbReference>
<evidence type="ECO:0000259" key="7">
    <source>
        <dbReference type="PROSITE" id="PS51886"/>
    </source>
</evidence>
<evidence type="ECO:0000256" key="3">
    <source>
        <dbReference type="ARBA" id="ARBA00023128"/>
    </source>
</evidence>
<sequence length="337" mass="35914">MSSTTDSHDPTSPQQSPSPPSATDPQKPSSPSASSPKHKSKPSIARSPTAPVPAVASTSPSTVSPAPLSPSSHPITSSSASYLTYPVTYAVSGILRRFSADSNGHNLRSTNNSNNHNKTKKMNSNNNGLYTPPNRTASPFTPPPLTPLSLKGYQPSTPTSAAILTRTLAEEIRLLVPPRLQLVEDWNLVYSLEQHGVSLTTLYKRCNEYRGKRCGFVLVVRDSSGGTFGAYLTEPPRPAPHYFGTGECFLWRAHTLSATPELSHLPLPPSADTSNMQRSTTISSGLLAPPSPAPGQAGGSRSGSATPERIRFKAFPYSGVNDYMMYCEAEYLSVGGG</sequence>
<feature type="domain" description="TLDc" evidence="7">
    <location>
        <begin position="162"/>
        <end position="337"/>
    </location>
</feature>
<feature type="compositionally biased region" description="Low complexity" evidence="6">
    <location>
        <begin position="1"/>
        <end position="15"/>
    </location>
</feature>
<dbReference type="OrthoDB" id="26679at2759"/>
<keyword evidence="9" id="KW-1185">Reference proteome</keyword>
<feature type="compositionally biased region" description="Low complexity" evidence="6">
    <location>
        <begin position="103"/>
        <end position="127"/>
    </location>
</feature>
<protein>
    <recommendedName>
        <fullName evidence="5">Oxidation resistance protein 1</fullName>
    </recommendedName>
</protein>
<feature type="region of interest" description="Disordered" evidence="6">
    <location>
        <begin position="101"/>
        <end position="127"/>
    </location>
</feature>
<feature type="compositionally biased region" description="Low complexity" evidence="6">
    <location>
        <begin position="23"/>
        <end position="35"/>
    </location>
</feature>
<dbReference type="AlphaFoldDB" id="A0A165G7I5"/>
<dbReference type="GO" id="GO:0005739">
    <property type="term" value="C:mitochondrion"/>
    <property type="evidence" value="ECO:0007669"/>
    <property type="project" value="UniProtKB-SubCell"/>
</dbReference>
<evidence type="ECO:0000313" key="8">
    <source>
        <dbReference type="EMBL" id="KZF21829.1"/>
    </source>
</evidence>
<dbReference type="PROSITE" id="PS51886">
    <property type="entry name" value="TLDC"/>
    <property type="match status" value="1"/>
</dbReference>
<name>A0A165G7I5_XYLHT</name>
<evidence type="ECO:0000256" key="6">
    <source>
        <dbReference type="SAM" id="MobiDB-lite"/>
    </source>
</evidence>
<proteinExistence type="inferred from homology"/>
<comment type="subcellular location">
    <subcellularLocation>
        <location evidence="1">Mitochondrion</location>
    </subcellularLocation>
</comment>
<dbReference type="STRING" id="1328760.A0A165G7I5"/>
<evidence type="ECO:0000313" key="9">
    <source>
        <dbReference type="Proteomes" id="UP000076632"/>
    </source>
</evidence>
<gene>
    <name evidence="8" type="ORF">L228DRAFT_248582</name>
</gene>
<dbReference type="PANTHER" id="PTHR23354:SF62">
    <property type="entry name" value="MUSTARD, ISOFORM V"/>
    <property type="match status" value="1"/>
</dbReference>
<reference evidence="8 9" key="1">
    <citation type="journal article" date="2016" name="Fungal Biol.">
        <title>The genome of Xylona heveae provides a window into fungal endophytism.</title>
        <authorList>
            <person name="Gazis R."/>
            <person name="Kuo A."/>
            <person name="Riley R."/>
            <person name="LaButti K."/>
            <person name="Lipzen A."/>
            <person name="Lin J."/>
            <person name="Amirebrahimi M."/>
            <person name="Hesse C.N."/>
            <person name="Spatafora J.W."/>
            <person name="Henrissat B."/>
            <person name="Hainaut M."/>
            <person name="Grigoriev I.V."/>
            <person name="Hibbett D.S."/>
        </authorList>
    </citation>
    <scope>NUCLEOTIDE SEQUENCE [LARGE SCALE GENOMIC DNA]</scope>
    <source>
        <strain evidence="8 9">TC161</strain>
    </source>
</reference>
<accession>A0A165G7I5</accession>
<keyword evidence="3" id="KW-0496">Mitochondrion</keyword>
<evidence type="ECO:0000256" key="1">
    <source>
        <dbReference type="ARBA" id="ARBA00004173"/>
    </source>
</evidence>
<feature type="compositionally biased region" description="Polar residues" evidence="6">
    <location>
        <begin position="271"/>
        <end position="282"/>
    </location>
</feature>
<organism evidence="8 9">
    <name type="scientific">Xylona heveae (strain CBS 132557 / TC161)</name>
    <dbReference type="NCBI Taxonomy" id="1328760"/>
    <lineage>
        <taxon>Eukaryota</taxon>
        <taxon>Fungi</taxon>
        <taxon>Dikarya</taxon>
        <taxon>Ascomycota</taxon>
        <taxon>Pezizomycotina</taxon>
        <taxon>Xylonomycetes</taxon>
        <taxon>Xylonales</taxon>
        <taxon>Xylonaceae</taxon>
        <taxon>Xylona</taxon>
    </lineage>
</organism>
<dbReference type="GO" id="GO:0006979">
    <property type="term" value="P:response to oxidative stress"/>
    <property type="evidence" value="ECO:0007669"/>
    <property type="project" value="TreeGrafter"/>
</dbReference>
<comment type="function">
    <text evidence="4">May be involved in protection from oxidative damage.</text>
</comment>
<dbReference type="Proteomes" id="UP000076632">
    <property type="component" value="Unassembled WGS sequence"/>
</dbReference>
<feature type="region of interest" description="Disordered" evidence="6">
    <location>
        <begin position="263"/>
        <end position="305"/>
    </location>
</feature>
<dbReference type="InterPro" id="IPR006571">
    <property type="entry name" value="TLDc_dom"/>
</dbReference>
<dbReference type="PANTHER" id="PTHR23354">
    <property type="entry name" value="NUCLEOLAR PROTEIN 7/ESTROGEN RECEPTOR COACTIVATOR-RELATED"/>
    <property type="match status" value="1"/>
</dbReference>
<dbReference type="EMBL" id="KV407460">
    <property type="protein sequence ID" value="KZF21829.1"/>
    <property type="molecule type" value="Genomic_DNA"/>
</dbReference>
<dbReference type="RefSeq" id="XP_018187384.1">
    <property type="nucleotide sequence ID" value="XM_018332885.1"/>
</dbReference>
<dbReference type="SMART" id="SM00584">
    <property type="entry name" value="TLDc"/>
    <property type="match status" value="1"/>
</dbReference>
<dbReference type="Pfam" id="PF07534">
    <property type="entry name" value="TLD"/>
    <property type="match status" value="1"/>
</dbReference>
<evidence type="ECO:0000256" key="5">
    <source>
        <dbReference type="ARBA" id="ARBA00040604"/>
    </source>
</evidence>
<feature type="compositionally biased region" description="Low complexity" evidence="6">
    <location>
        <begin position="47"/>
        <end position="79"/>
    </location>
</feature>
<dbReference type="OMA" id="DEYNTHR"/>
<dbReference type="GeneID" id="28898022"/>
<comment type="similarity">
    <text evidence="2">Belongs to the OXR1 family.</text>
</comment>